<organism evidence="18 19">
    <name type="scientific">Prosthecomicrobium pneumaticum</name>
    <dbReference type="NCBI Taxonomy" id="81895"/>
    <lineage>
        <taxon>Bacteria</taxon>
        <taxon>Pseudomonadati</taxon>
        <taxon>Pseudomonadota</taxon>
        <taxon>Alphaproteobacteria</taxon>
        <taxon>Hyphomicrobiales</taxon>
        <taxon>Kaistiaceae</taxon>
        <taxon>Prosthecomicrobium</taxon>
    </lineage>
</organism>
<feature type="binding site" evidence="13">
    <location>
        <position position="435"/>
    </location>
    <ligand>
        <name>thiamine diphosphate</name>
        <dbReference type="ChEBI" id="CHEBI:58937"/>
    </ligand>
</feature>
<keyword evidence="5 14" id="KW-0479">Metal-binding</keyword>
<comment type="catalytic activity">
    <reaction evidence="9 16">
        <text>D-sedoheptulose 7-phosphate + D-glyceraldehyde 3-phosphate = aldehydo-D-ribose 5-phosphate + D-xylulose 5-phosphate</text>
        <dbReference type="Rhea" id="RHEA:10508"/>
        <dbReference type="ChEBI" id="CHEBI:57483"/>
        <dbReference type="ChEBI" id="CHEBI:57737"/>
        <dbReference type="ChEBI" id="CHEBI:58273"/>
        <dbReference type="ChEBI" id="CHEBI:59776"/>
        <dbReference type="EC" id="2.2.1.1"/>
    </reaction>
</comment>
<evidence type="ECO:0000313" key="19">
    <source>
        <dbReference type="Proteomes" id="UP000523821"/>
    </source>
</evidence>
<evidence type="ECO:0000256" key="8">
    <source>
        <dbReference type="ARBA" id="ARBA00023052"/>
    </source>
</evidence>
<dbReference type="InterPro" id="IPR020826">
    <property type="entry name" value="Transketolase_BS"/>
</dbReference>
<dbReference type="GO" id="GO:0005829">
    <property type="term" value="C:cytosol"/>
    <property type="evidence" value="ECO:0007669"/>
    <property type="project" value="TreeGrafter"/>
</dbReference>
<evidence type="ECO:0000256" key="7">
    <source>
        <dbReference type="ARBA" id="ARBA00022842"/>
    </source>
</evidence>
<dbReference type="Pfam" id="PF02779">
    <property type="entry name" value="Transket_pyr"/>
    <property type="match status" value="1"/>
</dbReference>
<comment type="function">
    <text evidence="16">Catalyzes the transfer of a two-carbon ketol group from a ketose donor to an aldose acceptor, via a covalent intermediate with the cofactor thiamine pyrophosphate.</text>
</comment>
<dbReference type="PANTHER" id="PTHR43522">
    <property type="entry name" value="TRANSKETOLASE"/>
    <property type="match status" value="1"/>
</dbReference>
<dbReference type="GO" id="GO:0046872">
    <property type="term" value="F:metal ion binding"/>
    <property type="evidence" value="ECO:0007669"/>
    <property type="project" value="UniProtKB-KW"/>
</dbReference>
<evidence type="ECO:0000256" key="13">
    <source>
        <dbReference type="PIRSR" id="PIRSR605478-3"/>
    </source>
</evidence>
<evidence type="ECO:0000256" key="4">
    <source>
        <dbReference type="ARBA" id="ARBA00022679"/>
    </source>
</evidence>
<evidence type="ECO:0000256" key="14">
    <source>
        <dbReference type="PIRSR" id="PIRSR605478-4"/>
    </source>
</evidence>
<feature type="domain" description="Transketolase-like pyrimidine-binding" evidence="17">
    <location>
        <begin position="352"/>
        <end position="524"/>
    </location>
</feature>
<dbReference type="InterPro" id="IPR005474">
    <property type="entry name" value="Transketolase_N"/>
</dbReference>
<dbReference type="SUPFAM" id="SSF52518">
    <property type="entry name" value="Thiamin diphosphate-binding fold (THDP-binding)"/>
    <property type="match status" value="2"/>
</dbReference>
<dbReference type="InterPro" id="IPR005475">
    <property type="entry name" value="Transketolase-like_Pyr-bd"/>
</dbReference>
<feature type="binding site" evidence="14">
    <location>
        <position position="186"/>
    </location>
    <ligand>
        <name>Mg(2+)</name>
        <dbReference type="ChEBI" id="CHEBI:18420"/>
    </ligand>
</feature>
<proteinExistence type="inferred from homology"/>
<dbReference type="InterPro" id="IPR033247">
    <property type="entry name" value="Transketolase_fam"/>
</dbReference>
<feature type="site" description="Important for catalytic activity" evidence="15">
    <location>
        <position position="260"/>
    </location>
</feature>
<evidence type="ECO:0000256" key="1">
    <source>
        <dbReference type="ARBA" id="ARBA00007131"/>
    </source>
</evidence>
<feature type="active site" description="Proton donor" evidence="11">
    <location>
        <position position="409"/>
    </location>
</feature>
<dbReference type="PROSITE" id="PS00801">
    <property type="entry name" value="TRANSKETOLASE_1"/>
    <property type="match status" value="1"/>
</dbReference>
<dbReference type="CDD" id="cd07033">
    <property type="entry name" value="TPP_PYR_DXS_TK_like"/>
    <property type="match status" value="1"/>
</dbReference>
<dbReference type="GO" id="GO:0004802">
    <property type="term" value="F:transketolase activity"/>
    <property type="evidence" value="ECO:0007669"/>
    <property type="project" value="UniProtKB-UniRule"/>
</dbReference>
<dbReference type="EC" id="2.2.1.1" evidence="3 10"/>
<dbReference type="NCBIfam" id="TIGR00232">
    <property type="entry name" value="tktlase_bact"/>
    <property type="match status" value="1"/>
</dbReference>
<feature type="binding site" evidence="12">
    <location>
        <position position="260"/>
    </location>
    <ligand>
        <name>substrate</name>
    </ligand>
</feature>
<dbReference type="FunFam" id="3.40.50.970:FF:000003">
    <property type="entry name" value="Transketolase"/>
    <property type="match status" value="1"/>
</dbReference>
<evidence type="ECO:0000256" key="16">
    <source>
        <dbReference type="RuleBase" id="RU004996"/>
    </source>
</evidence>
<evidence type="ECO:0000256" key="11">
    <source>
        <dbReference type="PIRSR" id="PIRSR605478-1"/>
    </source>
</evidence>
<evidence type="ECO:0000256" key="15">
    <source>
        <dbReference type="PIRSR" id="PIRSR605478-5"/>
    </source>
</evidence>
<comment type="cofactor">
    <cofactor evidence="14">
        <name>Mg(2+)</name>
        <dbReference type="ChEBI" id="CHEBI:18420"/>
    </cofactor>
    <text evidence="14">Binds 1 Mg(2+) ion per subunit. Can also utilize other divalent metal cations, such as Ca(2+), Mn(2+) and Co(2+).</text>
</comment>
<dbReference type="GO" id="GO:0006098">
    <property type="term" value="P:pentose-phosphate shunt"/>
    <property type="evidence" value="ECO:0007669"/>
    <property type="project" value="TreeGrafter"/>
</dbReference>
<dbReference type="AlphaFoldDB" id="A0A7W9FL81"/>
<evidence type="ECO:0000256" key="12">
    <source>
        <dbReference type="PIRSR" id="PIRSR605478-2"/>
    </source>
</evidence>
<feature type="binding site" evidence="12">
    <location>
        <position position="459"/>
    </location>
    <ligand>
        <name>substrate</name>
    </ligand>
</feature>
<evidence type="ECO:0000256" key="3">
    <source>
        <dbReference type="ARBA" id="ARBA00013152"/>
    </source>
</evidence>
<sequence>MTEPLDHHRMANAIRALAMDAVQKANSGHPGMPMGMADVATVLFTRFMKYDVAEPRWADRDRFILSAGHGSMLLYSVLHLLGSEELPIEQLKAFRQLDSKTPGHPENFLTKGVETTTGPLGQGLAMSVGFALAERMLAAEFGEEIVDHYTYVIAGDGCLMEGVSHEAIDLAGHLRLAKLIVLFDDNGITIDGHTDLSTSVDQVARFQASGWHAERVDGLDPEAVAAAIERARASDRPSMIACKTVIGYGAPTKADSHSAHGSPLGDQEIAGARERLGWAYPPFEIPDDVYAAWRAPQARSVAARQAWQERLAALPAEKRAEFERRMSGALPEGLDAAVVAAKQALAEAKPKVATRKASENALEVLTKVVPELAGGSADLTPSNNTKTKAQKDVVPGDYSGRYIRYGIREFGMSAAMNGITQHGGLIPYGGTFMTFTDYARPAIRLSALMHNRVIYVMTHDSIGLGEDGPTHQPVEHLAALRAMPNLLVMRPADSVETLECWQIALESPHRPSILALSRQNLPAVRTEHVAENLSARGAYVLAGPAEAEVTLFATGSEIEIAIAAKALVEAEGYSARVVSVPSFELFFEQDEAYRASILEGSKVRVAIEAAVGFGWERLIGEDGVFIGMKSFGASAPAEALYKHFGITAEAAADAALTRLKANR</sequence>
<evidence type="ECO:0000313" key="18">
    <source>
        <dbReference type="EMBL" id="MBB5752623.1"/>
    </source>
</evidence>
<dbReference type="Proteomes" id="UP000523821">
    <property type="component" value="Unassembled WGS sequence"/>
</dbReference>
<dbReference type="SMART" id="SM00861">
    <property type="entry name" value="Transket_pyr"/>
    <property type="match status" value="1"/>
</dbReference>
<feature type="binding site" evidence="13">
    <location>
        <position position="69"/>
    </location>
    <ligand>
        <name>thiamine diphosphate</name>
        <dbReference type="ChEBI" id="CHEBI:58937"/>
    </ligand>
</feature>
<keyword evidence="6 16" id="KW-0106">Calcium</keyword>
<feature type="binding site" evidence="12">
    <location>
        <position position="29"/>
    </location>
    <ligand>
        <name>substrate</name>
    </ligand>
</feature>
<dbReference type="EMBL" id="JACHOO010000003">
    <property type="protein sequence ID" value="MBB5752623.1"/>
    <property type="molecule type" value="Genomic_DNA"/>
</dbReference>
<dbReference type="InterPro" id="IPR029061">
    <property type="entry name" value="THDP-binding"/>
</dbReference>
<dbReference type="PROSITE" id="PS00802">
    <property type="entry name" value="TRANSKETOLASE_2"/>
    <property type="match status" value="1"/>
</dbReference>
<keyword evidence="19" id="KW-1185">Reference proteome</keyword>
<dbReference type="RefSeq" id="WP_183854593.1">
    <property type="nucleotide sequence ID" value="NZ_JACHOO010000003.1"/>
</dbReference>
<comment type="cofactor">
    <cofactor evidence="13">
        <name>thiamine diphosphate</name>
        <dbReference type="ChEBI" id="CHEBI:58937"/>
    </cofactor>
    <text evidence="13">Binds 1 thiamine pyrophosphate per subunit. During the reaction, the substrate forms a covalent intermediate with the cofactor.</text>
</comment>
<accession>A0A7W9FL81</accession>
<feature type="binding site" evidence="12">
    <location>
        <position position="382"/>
    </location>
    <ligand>
        <name>substrate</name>
    </ligand>
</feature>
<evidence type="ECO:0000256" key="10">
    <source>
        <dbReference type="NCBIfam" id="TIGR00232"/>
    </source>
</evidence>
<name>A0A7W9FL81_9HYPH</name>
<feature type="binding site" evidence="14">
    <location>
        <position position="188"/>
    </location>
    <ligand>
        <name>Mg(2+)</name>
        <dbReference type="ChEBI" id="CHEBI:18420"/>
    </ligand>
</feature>
<feature type="binding site" evidence="13">
    <location>
        <begin position="118"/>
        <end position="120"/>
    </location>
    <ligand>
        <name>thiamine diphosphate</name>
        <dbReference type="ChEBI" id="CHEBI:58937"/>
    </ligand>
</feature>
<dbReference type="Gene3D" id="3.40.50.920">
    <property type="match status" value="1"/>
</dbReference>
<comment type="subunit">
    <text evidence="2 16">Homodimer.</text>
</comment>
<feature type="binding site" evidence="13">
    <location>
        <position position="186"/>
    </location>
    <ligand>
        <name>thiamine diphosphate</name>
        <dbReference type="ChEBI" id="CHEBI:58937"/>
    </ligand>
</feature>
<evidence type="ECO:0000256" key="5">
    <source>
        <dbReference type="ARBA" id="ARBA00022723"/>
    </source>
</evidence>
<dbReference type="InterPro" id="IPR009014">
    <property type="entry name" value="Transketo_C/PFOR_II"/>
</dbReference>
<dbReference type="Pfam" id="PF00456">
    <property type="entry name" value="Transketolase_N"/>
    <property type="match status" value="1"/>
</dbReference>
<feature type="binding site" evidence="13">
    <location>
        <position position="157"/>
    </location>
    <ligand>
        <name>thiamine diphosphate</name>
        <dbReference type="ChEBI" id="CHEBI:58937"/>
    </ligand>
</feature>
<dbReference type="PANTHER" id="PTHR43522:SF2">
    <property type="entry name" value="TRANSKETOLASE 1-RELATED"/>
    <property type="match status" value="1"/>
</dbReference>
<comment type="similarity">
    <text evidence="1 16">Belongs to the transketolase family.</text>
</comment>
<evidence type="ECO:0000256" key="9">
    <source>
        <dbReference type="ARBA" id="ARBA00049473"/>
    </source>
</evidence>
<feature type="binding site" evidence="14">
    <location>
        <position position="156"/>
    </location>
    <ligand>
        <name>Mg(2+)</name>
        <dbReference type="ChEBI" id="CHEBI:18420"/>
    </ligand>
</feature>
<feature type="site" description="Important for catalytic activity" evidence="15">
    <location>
        <position position="29"/>
    </location>
</feature>
<keyword evidence="4 16" id="KW-0808">Transferase</keyword>
<evidence type="ECO:0000256" key="6">
    <source>
        <dbReference type="ARBA" id="ARBA00022837"/>
    </source>
</evidence>
<dbReference type="Gene3D" id="3.40.50.970">
    <property type="match status" value="2"/>
</dbReference>
<reference evidence="18 19" key="1">
    <citation type="submission" date="2020-08" db="EMBL/GenBank/DDBJ databases">
        <title>Genomic Encyclopedia of Type Strains, Phase IV (KMG-IV): sequencing the most valuable type-strain genomes for metagenomic binning, comparative biology and taxonomic classification.</title>
        <authorList>
            <person name="Goeker M."/>
        </authorList>
    </citation>
    <scope>NUCLEOTIDE SEQUENCE [LARGE SCALE GENOMIC DNA]</scope>
    <source>
        <strain evidence="18 19">DSM 16268</strain>
    </source>
</reference>
<comment type="caution">
    <text evidence="18">The sequence shown here is derived from an EMBL/GenBank/DDBJ whole genome shotgun (WGS) entry which is preliminary data.</text>
</comment>
<keyword evidence="8 13" id="KW-0786">Thiamine pyrophosphate</keyword>
<evidence type="ECO:0000256" key="2">
    <source>
        <dbReference type="ARBA" id="ARBA00011738"/>
    </source>
</evidence>
<dbReference type="CDD" id="cd02012">
    <property type="entry name" value="TPP_TK"/>
    <property type="match status" value="1"/>
</dbReference>
<feature type="binding site" evidence="12">
    <location>
        <position position="518"/>
    </location>
    <ligand>
        <name>substrate</name>
    </ligand>
</feature>
<feature type="binding site" evidence="12">
    <location>
        <position position="355"/>
    </location>
    <ligand>
        <name>substrate</name>
    </ligand>
</feature>
<evidence type="ECO:0000259" key="17">
    <source>
        <dbReference type="SMART" id="SM00861"/>
    </source>
</evidence>
<dbReference type="InterPro" id="IPR005478">
    <property type="entry name" value="Transketolase_bac-like"/>
</dbReference>
<dbReference type="InterPro" id="IPR055152">
    <property type="entry name" value="Transketolase-like_C_2"/>
</dbReference>
<dbReference type="Pfam" id="PF22613">
    <property type="entry name" value="Transketolase_C_1"/>
    <property type="match status" value="1"/>
</dbReference>
<feature type="binding site" evidence="12">
    <location>
        <position position="467"/>
    </location>
    <ligand>
        <name>substrate</name>
    </ligand>
</feature>
<dbReference type="FunFam" id="3.40.50.970:FF:000004">
    <property type="entry name" value="Transketolase"/>
    <property type="match status" value="1"/>
</dbReference>
<keyword evidence="7 14" id="KW-0460">Magnesium</keyword>
<feature type="binding site" evidence="13">
    <location>
        <position position="260"/>
    </location>
    <ligand>
        <name>thiamine diphosphate</name>
        <dbReference type="ChEBI" id="CHEBI:58937"/>
    </ligand>
</feature>
<protein>
    <recommendedName>
        <fullName evidence="3 10">Transketolase</fullName>
        <ecNumber evidence="3 10">2.2.1.1</ecNumber>
    </recommendedName>
</protein>
<gene>
    <name evidence="18" type="ORF">GGQ63_001677</name>
</gene>
<dbReference type="InterPro" id="IPR049557">
    <property type="entry name" value="Transketolase_CS"/>
</dbReference>
<comment type="cofactor">
    <cofactor evidence="16">
        <name>Mg(2+)</name>
        <dbReference type="ChEBI" id="CHEBI:18420"/>
    </cofactor>
    <cofactor evidence="16">
        <name>Ca(2+)</name>
        <dbReference type="ChEBI" id="CHEBI:29108"/>
    </cofactor>
    <cofactor evidence="16">
        <name>Mn(2+)</name>
        <dbReference type="ChEBI" id="CHEBI:29035"/>
    </cofactor>
    <cofactor evidence="16">
        <name>Co(2+)</name>
        <dbReference type="ChEBI" id="CHEBI:48828"/>
    </cofactor>
    <text evidence="16">Binds 1 Mg(2+) ion per subunit. Can also utilize other divalent metal cations, such as Ca(2+), Mn(2+) and Co(2+).</text>
</comment>
<feature type="binding site" evidence="12">
    <location>
        <position position="471"/>
    </location>
    <ligand>
        <name>substrate</name>
    </ligand>
</feature>
<dbReference type="SUPFAM" id="SSF52922">
    <property type="entry name" value="TK C-terminal domain-like"/>
    <property type="match status" value="1"/>
</dbReference>